<reference evidence="1" key="1">
    <citation type="submission" date="2020-08" db="EMBL/GenBank/DDBJ databases">
        <title>Multicomponent nature underlies the extraordinary mechanical properties of spider dragline silk.</title>
        <authorList>
            <person name="Kono N."/>
            <person name="Nakamura H."/>
            <person name="Mori M."/>
            <person name="Yoshida Y."/>
            <person name="Ohtoshi R."/>
            <person name="Malay A.D."/>
            <person name="Moran D.A.P."/>
            <person name="Tomita M."/>
            <person name="Numata K."/>
            <person name="Arakawa K."/>
        </authorList>
    </citation>
    <scope>NUCLEOTIDE SEQUENCE</scope>
</reference>
<dbReference type="InterPro" id="IPR052560">
    <property type="entry name" value="RdDP_mobile_element"/>
</dbReference>
<comment type="caution">
    <text evidence="1">The sequence shown here is derived from an EMBL/GenBank/DDBJ whole genome shotgun (WGS) entry which is preliminary data.</text>
</comment>
<sequence>MCVALLSWFPPFYTYTLEVQKPALHFQVNREYLNERSEKYCKSFIDNAVPEINSLLYADDLVLWSTSSDIPKLESTLNSALMTLANWSLENDSKVNPNKTNFELFTLSIKKHNINLVYNKNALLRTNCATYLGISLDSRLTWTKYIAKVVENATSRLSLLKRIAGVKWGSSQSVLTSTFTSYIRPVIDYGSELFVTASDSALSKLDIVQNKALRFIIGVNTLTPINTM</sequence>
<dbReference type="OrthoDB" id="6429398at2759"/>
<evidence type="ECO:0000313" key="1">
    <source>
        <dbReference type="EMBL" id="GFS53695.1"/>
    </source>
</evidence>
<proteinExistence type="predicted"/>
<dbReference type="PANTHER" id="PTHR36688:SF1">
    <property type="entry name" value="ENDONUCLEASE_EXONUCLEASE_PHOSPHATASE DOMAIN-CONTAINING PROTEIN"/>
    <property type="match status" value="1"/>
</dbReference>
<dbReference type="PANTHER" id="PTHR36688">
    <property type="entry name" value="ENDO/EXONUCLEASE/PHOSPHATASE DOMAIN-CONTAINING PROTEIN"/>
    <property type="match status" value="1"/>
</dbReference>
<accession>A0A8X6INW0</accession>
<dbReference type="Proteomes" id="UP000886998">
    <property type="component" value="Unassembled WGS sequence"/>
</dbReference>
<gene>
    <name evidence="1" type="ORF">TNIN_130131</name>
</gene>
<protein>
    <submittedName>
        <fullName evidence="1">Uncharacterized protein LOC103524116</fullName>
    </submittedName>
</protein>
<dbReference type="EMBL" id="BMAV01026831">
    <property type="protein sequence ID" value="GFS53695.1"/>
    <property type="molecule type" value="Genomic_DNA"/>
</dbReference>
<dbReference type="AlphaFoldDB" id="A0A8X6INW0"/>
<organism evidence="1 2">
    <name type="scientific">Trichonephila inaurata madagascariensis</name>
    <dbReference type="NCBI Taxonomy" id="2747483"/>
    <lineage>
        <taxon>Eukaryota</taxon>
        <taxon>Metazoa</taxon>
        <taxon>Ecdysozoa</taxon>
        <taxon>Arthropoda</taxon>
        <taxon>Chelicerata</taxon>
        <taxon>Arachnida</taxon>
        <taxon>Araneae</taxon>
        <taxon>Araneomorphae</taxon>
        <taxon>Entelegynae</taxon>
        <taxon>Araneoidea</taxon>
        <taxon>Nephilidae</taxon>
        <taxon>Trichonephila</taxon>
        <taxon>Trichonephila inaurata</taxon>
    </lineage>
</organism>
<keyword evidence="2" id="KW-1185">Reference proteome</keyword>
<evidence type="ECO:0000313" key="2">
    <source>
        <dbReference type="Proteomes" id="UP000886998"/>
    </source>
</evidence>
<name>A0A8X6INW0_9ARAC</name>